<dbReference type="AlphaFoldDB" id="A0A563VZR7"/>
<dbReference type="Gene3D" id="3.30.56.70">
    <property type="entry name" value="N2,N2-dimethylguanosine tRNA methyltransferase, C-terminal domain"/>
    <property type="match status" value="1"/>
</dbReference>
<keyword evidence="8" id="KW-1185">Reference proteome</keyword>
<evidence type="ECO:0000256" key="4">
    <source>
        <dbReference type="ARBA" id="ARBA00022691"/>
    </source>
</evidence>
<dbReference type="RefSeq" id="WP_144875556.1">
    <property type="nucleotide sequence ID" value="NZ_LR214238.1"/>
</dbReference>
<dbReference type="Gene3D" id="3.40.50.150">
    <property type="entry name" value="Vaccinia Virus protein VP39"/>
    <property type="match status" value="1"/>
</dbReference>
<dbReference type="EMBL" id="CAACVJ010000451">
    <property type="protein sequence ID" value="VEP16885.1"/>
    <property type="molecule type" value="Genomic_DNA"/>
</dbReference>
<keyword evidence="4" id="KW-0949">S-adenosyl-L-methionine</keyword>
<dbReference type="PROSITE" id="PS51626">
    <property type="entry name" value="SAM_MT_TRM1"/>
    <property type="match status" value="1"/>
</dbReference>
<dbReference type="SUPFAM" id="SSF53335">
    <property type="entry name" value="S-adenosyl-L-methionine-dependent methyltransferases"/>
    <property type="match status" value="1"/>
</dbReference>
<sequence length="366" mass="41485">MNHYEGKAQFQLGEAFYNPKSRVVRDLGVLAALVCKKQQGQLRVLEVMAGSGIRSLRYYLESHADFLWVNEGNYQLNTLLKQNLQNTIPDERYQLTHLDAHRVFFDCFNHRDYYDLVDVDCFGTAAPYLNTMLWATRIDGLMYLTSTDGRTLAGRIPNKSLQAYGAYPRSHPALQEQALRLIIGSVAQQAGTKGLGAEPIFAFFSGKTYRVMFRLTRYTNLTSENYGFLGYCHQCGDYQTINWRKLGKAVCSHDNSAFTVSGAMWLGALHNKEYLSAMKAVAQQLQWQHIVKLLSTMIAEADLPPYFFTLREIGKRGKLDLPQRSLIIQALQNRGYQASATHINPEAIKTNADIHHCIAIVKELTI</sequence>
<keyword evidence="3 7" id="KW-0808">Transferase</keyword>
<evidence type="ECO:0000256" key="6">
    <source>
        <dbReference type="ARBA" id="ARBA00022884"/>
    </source>
</evidence>
<evidence type="ECO:0000256" key="3">
    <source>
        <dbReference type="ARBA" id="ARBA00022679"/>
    </source>
</evidence>
<reference evidence="7 8" key="1">
    <citation type="submission" date="2019-01" db="EMBL/GenBank/DDBJ databases">
        <authorList>
            <person name="Brito A."/>
        </authorList>
    </citation>
    <scope>NUCLEOTIDE SEQUENCE [LARGE SCALE GENOMIC DNA]</scope>
    <source>
        <strain evidence="7">1</strain>
    </source>
</reference>
<dbReference type="Pfam" id="PF02005">
    <property type="entry name" value="TRM"/>
    <property type="match status" value="1"/>
</dbReference>
<evidence type="ECO:0000256" key="1">
    <source>
        <dbReference type="ARBA" id="ARBA00022555"/>
    </source>
</evidence>
<dbReference type="OrthoDB" id="448459at2"/>
<dbReference type="InterPro" id="IPR002905">
    <property type="entry name" value="Trm1"/>
</dbReference>
<evidence type="ECO:0000256" key="2">
    <source>
        <dbReference type="ARBA" id="ARBA00022603"/>
    </source>
</evidence>
<evidence type="ECO:0000256" key="5">
    <source>
        <dbReference type="ARBA" id="ARBA00022694"/>
    </source>
</evidence>
<dbReference type="InterPro" id="IPR029063">
    <property type="entry name" value="SAM-dependent_MTases_sf"/>
</dbReference>
<dbReference type="PANTHER" id="PTHR10631">
    <property type="entry name" value="N 2 ,N 2 -DIMETHYLGUANOSINE TRNA METHYLTRANSFERASE"/>
    <property type="match status" value="1"/>
</dbReference>
<dbReference type="PANTHER" id="PTHR10631:SF9">
    <property type="entry name" value="TRNA (GUANINE(26)-N(2))-DIMETHYLTRANSFERASE"/>
    <property type="match status" value="1"/>
</dbReference>
<dbReference type="Proteomes" id="UP000320055">
    <property type="component" value="Unassembled WGS sequence"/>
</dbReference>
<gene>
    <name evidence="7" type="ORF">H1P_5040002</name>
</gene>
<organism evidence="7 8">
    <name type="scientific">Hyella patelloides LEGE 07179</name>
    <dbReference type="NCBI Taxonomy" id="945734"/>
    <lineage>
        <taxon>Bacteria</taxon>
        <taxon>Bacillati</taxon>
        <taxon>Cyanobacteriota</taxon>
        <taxon>Cyanophyceae</taxon>
        <taxon>Pleurocapsales</taxon>
        <taxon>Hyellaceae</taxon>
        <taxon>Hyella</taxon>
    </lineage>
</organism>
<dbReference type="InterPro" id="IPR042296">
    <property type="entry name" value="tRNA_met_Trm1_C"/>
</dbReference>
<proteinExistence type="predicted"/>
<keyword evidence="6" id="KW-0694">RNA-binding</keyword>
<keyword evidence="1" id="KW-0820">tRNA-binding</keyword>
<dbReference type="GO" id="GO:0016423">
    <property type="term" value="F:tRNA (guanine) methyltransferase activity"/>
    <property type="evidence" value="ECO:0007669"/>
    <property type="project" value="InterPro"/>
</dbReference>
<keyword evidence="5" id="KW-0819">tRNA processing</keyword>
<protein>
    <submittedName>
        <fullName evidence="7">N2,N2-dimethylguanosine tRNA methyltransferase</fullName>
    </submittedName>
</protein>
<evidence type="ECO:0000313" key="8">
    <source>
        <dbReference type="Proteomes" id="UP000320055"/>
    </source>
</evidence>
<evidence type="ECO:0000313" key="7">
    <source>
        <dbReference type="EMBL" id="VEP16885.1"/>
    </source>
</evidence>
<dbReference type="GO" id="GO:0002940">
    <property type="term" value="P:tRNA N2-guanine methylation"/>
    <property type="evidence" value="ECO:0007669"/>
    <property type="project" value="TreeGrafter"/>
</dbReference>
<dbReference type="GO" id="GO:0000049">
    <property type="term" value="F:tRNA binding"/>
    <property type="evidence" value="ECO:0007669"/>
    <property type="project" value="UniProtKB-KW"/>
</dbReference>
<keyword evidence="2 7" id="KW-0489">Methyltransferase</keyword>
<accession>A0A563VZR7</accession>
<name>A0A563VZR7_9CYAN</name>